<feature type="compositionally biased region" description="Basic and acidic residues" evidence="1">
    <location>
        <begin position="114"/>
        <end position="132"/>
    </location>
</feature>
<name>M7B0B7_CHEMY</name>
<feature type="domain" description="Myb/SANT-like DNA-binding" evidence="2">
    <location>
        <begin position="9"/>
        <end position="98"/>
    </location>
</feature>
<accession>M7B0B7</accession>
<feature type="region of interest" description="Disordered" evidence="1">
    <location>
        <begin position="100"/>
        <end position="202"/>
    </location>
</feature>
<dbReference type="InterPro" id="IPR044822">
    <property type="entry name" value="Myb_DNA-bind_4"/>
</dbReference>
<feature type="region of interest" description="Disordered" evidence="1">
    <location>
        <begin position="224"/>
        <end position="259"/>
    </location>
</feature>
<organism evidence="3 4">
    <name type="scientific">Chelonia mydas</name>
    <name type="common">Green sea-turtle</name>
    <name type="synonym">Chelonia agassizi</name>
    <dbReference type="NCBI Taxonomy" id="8469"/>
    <lineage>
        <taxon>Eukaryota</taxon>
        <taxon>Metazoa</taxon>
        <taxon>Chordata</taxon>
        <taxon>Craniata</taxon>
        <taxon>Vertebrata</taxon>
        <taxon>Euteleostomi</taxon>
        <taxon>Archelosauria</taxon>
        <taxon>Testudinata</taxon>
        <taxon>Testudines</taxon>
        <taxon>Cryptodira</taxon>
        <taxon>Durocryptodira</taxon>
        <taxon>Americhelydia</taxon>
        <taxon>Chelonioidea</taxon>
        <taxon>Cheloniidae</taxon>
        <taxon>Chelonia</taxon>
    </lineage>
</organism>
<gene>
    <name evidence="3" type="ORF">UY3_14076</name>
</gene>
<dbReference type="Gene3D" id="1.10.10.60">
    <property type="entry name" value="Homeodomain-like"/>
    <property type="match status" value="1"/>
</dbReference>
<evidence type="ECO:0000313" key="4">
    <source>
        <dbReference type="Proteomes" id="UP000031443"/>
    </source>
</evidence>
<evidence type="ECO:0000313" key="3">
    <source>
        <dbReference type="EMBL" id="EMP28815.1"/>
    </source>
</evidence>
<feature type="compositionally biased region" description="Low complexity" evidence="1">
    <location>
        <begin position="102"/>
        <end position="113"/>
    </location>
</feature>
<evidence type="ECO:0000259" key="2">
    <source>
        <dbReference type="Pfam" id="PF13837"/>
    </source>
</evidence>
<dbReference type="PANTHER" id="PTHR47595">
    <property type="entry name" value="HEAT SHOCK 70 KDA PROTEIN 14"/>
    <property type="match status" value="1"/>
</dbReference>
<dbReference type="Pfam" id="PF13837">
    <property type="entry name" value="Myb_DNA-bind_4"/>
    <property type="match status" value="1"/>
</dbReference>
<dbReference type="Proteomes" id="UP000031443">
    <property type="component" value="Unassembled WGS sequence"/>
</dbReference>
<protein>
    <submittedName>
        <fullName evidence="3">Zinc finger and SCAN domain-containing protein 29</fullName>
    </submittedName>
</protein>
<sequence length="259" mass="29467">MLPHARKSPAWSNGKVLDLISVWGKEAVQSQLCSSRRNYDTFGQISRVMMERGHDRDAQQCRVKEKELWNAYCKAREADHCSGAAPATCRFYKDLDAILGGDPTSTPSTTMDTSEPRSTRREEEEESGSKGAEEEEDTLASLDACSQEWLKSQEEDSQSHQPVLGEEQTAEEVPDATLRSQPSLLSPAERLQRIRKRPRRSKEDMLHEVMQQFLNENPKVQEWQESERWSTSRMRIAGTKARSGSEALWSTKGTRSRHP</sequence>
<dbReference type="PANTHER" id="PTHR47595:SF1">
    <property type="entry name" value="MYB_SANT-LIKE DNA-BINDING DOMAIN-CONTAINING PROTEIN"/>
    <property type="match status" value="1"/>
</dbReference>
<keyword evidence="4" id="KW-1185">Reference proteome</keyword>
<proteinExistence type="predicted"/>
<dbReference type="AlphaFoldDB" id="M7B0B7"/>
<reference evidence="4" key="1">
    <citation type="journal article" date="2013" name="Nat. Genet.">
        <title>The draft genomes of soft-shell turtle and green sea turtle yield insights into the development and evolution of the turtle-specific body plan.</title>
        <authorList>
            <person name="Wang Z."/>
            <person name="Pascual-Anaya J."/>
            <person name="Zadissa A."/>
            <person name="Li W."/>
            <person name="Niimura Y."/>
            <person name="Huang Z."/>
            <person name="Li C."/>
            <person name="White S."/>
            <person name="Xiong Z."/>
            <person name="Fang D."/>
            <person name="Wang B."/>
            <person name="Ming Y."/>
            <person name="Chen Y."/>
            <person name="Zheng Y."/>
            <person name="Kuraku S."/>
            <person name="Pignatelli M."/>
            <person name="Herrero J."/>
            <person name="Beal K."/>
            <person name="Nozawa M."/>
            <person name="Li Q."/>
            <person name="Wang J."/>
            <person name="Zhang H."/>
            <person name="Yu L."/>
            <person name="Shigenobu S."/>
            <person name="Wang J."/>
            <person name="Liu J."/>
            <person name="Flicek P."/>
            <person name="Searle S."/>
            <person name="Wang J."/>
            <person name="Kuratani S."/>
            <person name="Yin Y."/>
            <person name="Aken B."/>
            <person name="Zhang G."/>
            <person name="Irie N."/>
        </authorList>
    </citation>
    <scope>NUCLEOTIDE SEQUENCE [LARGE SCALE GENOMIC DNA]</scope>
</reference>
<evidence type="ECO:0000256" key="1">
    <source>
        <dbReference type="SAM" id="MobiDB-lite"/>
    </source>
</evidence>
<dbReference type="EMBL" id="KB560567">
    <property type="protein sequence ID" value="EMP28815.1"/>
    <property type="molecule type" value="Genomic_DNA"/>
</dbReference>